<evidence type="ECO:0000313" key="3">
    <source>
        <dbReference type="Proteomes" id="UP001597094"/>
    </source>
</evidence>
<gene>
    <name evidence="2" type="ORF">ACFQ2O_09375</name>
</gene>
<comment type="caution">
    <text evidence="2">The sequence shown here is derived from an EMBL/GenBank/DDBJ whole genome shotgun (WGS) entry which is preliminary data.</text>
</comment>
<accession>A0ABW3SQ11</accession>
<feature type="compositionally biased region" description="Low complexity" evidence="1">
    <location>
        <begin position="134"/>
        <end position="146"/>
    </location>
</feature>
<dbReference type="EMBL" id="JBHTLD010000068">
    <property type="protein sequence ID" value="MFD1186415.1"/>
    <property type="molecule type" value="Genomic_DNA"/>
</dbReference>
<dbReference type="Proteomes" id="UP001597094">
    <property type="component" value="Unassembled WGS sequence"/>
</dbReference>
<protein>
    <submittedName>
        <fullName evidence="2">Uncharacterized protein</fullName>
    </submittedName>
</protein>
<sequence length="194" mass="23260">MNRHDRVYYEYGPYDGYSRNDEHYHSARNLTNEFERDFQRERGRWNEGRNQVRHSYHEGDMGDTYERYSREDGGYENYSASRQNNRDRNRYEGGNYNSDHNRNQDFWSDAPANQNRYGNSQNFRDNRQGALIPNRYNSNEYSRNRNQQTYHPGTGTDDIRPQSNSHHPGSASGSNAGDIWGNPNRRRYQVDRYY</sequence>
<evidence type="ECO:0000256" key="1">
    <source>
        <dbReference type="SAM" id="MobiDB-lite"/>
    </source>
</evidence>
<proteinExistence type="predicted"/>
<feature type="compositionally biased region" description="Polar residues" evidence="1">
    <location>
        <begin position="111"/>
        <end position="123"/>
    </location>
</feature>
<organism evidence="2 3">
    <name type="scientific">Pontibacter rugosus</name>
    <dbReference type="NCBI Taxonomy" id="1745966"/>
    <lineage>
        <taxon>Bacteria</taxon>
        <taxon>Pseudomonadati</taxon>
        <taxon>Bacteroidota</taxon>
        <taxon>Cytophagia</taxon>
        <taxon>Cytophagales</taxon>
        <taxon>Hymenobacteraceae</taxon>
        <taxon>Pontibacter</taxon>
    </lineage>
</organism>
<reference evidence="3" key="1">
    <citation type="journal article" date="2019" name="Int. J. Syst. Evol. Microbiol.">
        <title>The Global Catalogue of Microorganisms (GCM) 10K type strain sequencing project: providing services to taxonomists for standard genome sequencing and annotation.</title>
        <authorList>
            <consortium name="The Broad Institute Genomics Platform"/>
            <consortium name="The Broad Institute Genome Sequencing Center for Infectious Disease"/>
            <person name="Wu L."/>
            <person name="Ma J."/>
        </authorList>
    </citation>
    <scope>NUCLEOTIDE SEQUENCE [LARGE SCALE GENOMIC DNA]</scope>
    <source>
        <strain evidence="3">JCM 31319</strain>
    </source>
</reference>
<feature type="region of interest" description="Disordered" evidence="1">
    <location>
        <begin position="55"/>
        <end position="194"/>
    </location>
</feature>
<dbReference type="RefSeq" id="WP_377526245.1">
    <property type="nucleotide sequence ID" value="NZ_JBHTLD010000068.1"/>
</dbReference>
<feature type="region of interest" description="Disordered" evidence="1">
    <location>
        <begin position="1"/>
        <end position="21"/>
    </location>
</feature>
<feature type="compositionally biased region" description="Polar residues" evidence="1">
    <location>
        <begin position="161"/>
        <end position="175"/>
    </location>
</feature>
<name>A0ABW3SQ11_9BACT</name>
<keyword evidence="3" id="KW-1185">Reference proteome</keyword>
<feature type="compositionally biased region" description="Basic and acidic residues" evidence="1">
    <location>
        <begin position="55"/>
        <end position="73"/>
    </location>
</feature>
<evidence type="ECO:0000313" key="2">
    <source>
        <dbReference type="EMBL" id="MFD1186415.1"/>
    </source>
</evidence>